<protein>
    <submittedName>
        <fullName evidence="1">Uncharacterized protein</fullName>
    </submittedName>
</protein>
<keyword evidence="2" id="KW-1185">Reference proteome</keyword>
<name>A0A089M6Y0_9BACL</name>
<organism evidence="1 2">
    <name type="scientific">Paenibacillus graminis</name>
    <dbReference type="NCBI Taxonomy" id="189425"/>
    <lineage>
        <taxon>Bacteria</taxon>
        <taxon>Bacillati</taxon>
        <taxon>Bacillota</taxon>
        <taxon>Bacilli</taxon>
        <taxon>Bacillales</taxon>
        <taxon>Paenibacillaceae</taxon>
        <taxon>Paenibacillus</taxon>
    </lineage>
</organism>
<reference evidence="1 2" key="1">
    <citation type="submission" date="2014-08" db="EMBL/GenBank/DDBJ databases">
        <title>Comparative genomics of the Paenibacillus odorifer group.</title>
        <authorList>
            <person name="den Bakker H.C."/>
            <person name="Tsai Y.-C."/>
            <person name="Martin N."/>
            <person name="Korlach J."/>
            <person name="Wiedmann M."/>
        </authorList>
    </citation>
    <scope>NUCLEOTIDE SEQUENCE [LARGE SCALE GENOMIC DNA]</scope>
    <source>
        <strain evidence="1 2">DSM 15220</strain>
    </source>
</reference>
<dbReference type="Proteomes" id="UP000029500">
    <property type="component" value="Chromosome"/>
</dbReference>
<evidence type="ECO:0000313" key="1">
    <source>
        <dbReference type="EMBL" id="AIQ69556.1"/>
    </source>
</evidence>
<dbReference type="AlphaFoldDB" id="A0A089M6Y0"/>
<gene>
    <name evidence="1" type="ORF">PGRAT_19410</name>
</gene>
<proteinExistence type="predicted"/>
<dbReference type="HOGENOM" id="CLU_1309120_0_0_9"/>
<evidence type="ECO:0000313" key="2">
    <source>
        <dbReference type="Proteomes" id="UP000029500"/>
    </source>
</evidence>
<accession>A0A089M6Y0</accession>
<sequence>MNYNVNGYFKAWPDEGGHNCRKIEAQYFDVDWEGKEYVELMKSEKNSLQVIIDMESLTKLSPPVQRTKQQLVKPEDSYSKYSIYESKKKVFRDVIRSIYQMKRLIENNKFKSLDKIQFFFKLDSNKHLSIHELVLLGNNLKAVPNYEHRFFIFKVDRIVQKDGVVYYNGYIMDEYQIVATLKYPYSFTKLKMLEKCYLLRKSFYFCNVKC</sequence>
<dbReference type="EMBL" id="CP009287">
    <property type="protein sequence ID" value="AIQ69556.1"/>
    <property type="molecule type" value="Genomic_DNA"/>
</dbReference>
<dbReference type="KEGG" id="pgm:PGRAT_19410"/>